<sequence>MSSLQGLADLLANPETRGLPKVLRNLTLSSLNVENNCETASRVLAGNQHAISDADGYLPAIPFMGVYSLLQDCAPTTIDVSNVTYGQAIDWFVHQQKSDPNGSLSLLETLRDSQECHIDFCNNLQWEGNPDLSGIGVYIVYLLQAAVTSIFLIAHVTFYIRDRVHSRRHPESAGLPPPSTLRKAVDQCLEAFWISTYIFTFALDIAALALNVVNKGQGSVYSGYFSFLGVLISVAVLICLYPWFPGRRKYPALTFLSILILFIFMAITSFTFFQLEKHLSYFEEFCLKRDCRSTHHIEHLLNVTPWVVAGITCAWGFVIFLIHLLRERDSAVLQDYRIASVIHALGGLLVAASFGVMWTALFYFIHLRTRTAGLAGESYAENEWGFGQILALVAMMPLFVQFFAICLVNVLQRYSSQHPKWHKLVSPTDQSEKRRTWPIRSPSETSDTFAMLKRPTLPTVEEKLEEEYDRDIASPPGTYATVQQMDIMYMGDDKLGAVMYGRDLM</sequence>
<evidence type="ECO:0000313" key="3">
    <source>
        <dbReference type="Proteomes" id="UP001281003"/>
    </source>
</evidence>
<feature type="transmembrane region" description="Helical" evidence="1">
    <location>
        <begin position="338"/>
        <end position="365"/>
    </location>
</feature>
<feature type="transmembrane region" description="Helical" evidence="1">
    <location>
        <begin position="385"/>
        <end position="411"/>
    </location>
</feature>
<evidence type="ECO:0000313" key="2">
    <source>
        <dbReference type="EMBL" id="KAK3398883.1"/>
    </source>
</evidence>
<feature type="transmembrane region" description="Helical" evidence="1">
    <location>
        <begin position="251"/>
        <end position="273"/>
    </location>
</feature>
<feature type="transmembrane region" description="Helical" evidence="1">
    <location>
        <begin position="306"/>
        <end position="326"/>
    </location>
</feature>
<evidence type="ECO:0000256" key="1">
    <source>
        <dbReference type="SAM" id="Phobius"/>
    </source>
</evidence>
<feature type="transmembrane region" description="Helical" evidence="1">
    <location>
        <begin position="224"/>
        <end position="244"/>
    </location>
</feature>
<feature type="transmembrane region" description="Helical" evidence="1">
    <location>
        <begin position="135"/>
        <end position="160"/>
    </location>
</feature>
<proteinExistence type="predicted"/>
<gene>
    <name evidence="2" type="ORF">B0T20DRAFT_393248</name>
</gene>
<reference evidence="2" key="1">
    <citation type="journal article" date="2023" name="Mol. Phylogenet. Evol.">
        <title>Genome-scale phylogeny and comparative genomics of the fungal order Sordariales.</title>
        <authorList>
            <person name="Hensen N."/>
            <person name="Bonometti L."/>
            <person name="Westerberg I."/>
            <person name="Brannstrom I.O."/>
            <person name="Guillou S."/>
            <person name="Cros-Aarteil S."/>
            <person name="Calhoun S."/>
            <person name="Haridas S."/>
            <person name="Kuo A."/>
            <person name="Mondo S."/>
            <person name="Pangilinan J."/>
            <person name="Riley R."/>
            <person name="LaButti K."/>
            <person name="Andreopoulos B."/>
            <person name="Lipzen A."/>
            <person name="Chen C."/>
            <person name="Yan M."/>
            <person name="Daum C."/>
            <person name="Ng V."/>
            <person name="Clum A."/>
            <person name="Steindorff A."/>
            <person name="Ohm R.A."/>
            <person name="Martin F."/>
            <person name="Silar P."/>
            <person name="Natvig D.O."/>
            <person name="Lalanne C."/>
            <person name="Gautier V."/>
            <person name="Ament-Velasquez S.L."/>
            <person name="Kruys A."/>
            <person name="Hutchinson M.I."/>
            <person name="Powell A.J."/>
            <person name="Barry K."/>
            <person name="Miller A.N."/>
            <person name="Grigoriev I.V."/>
            <person name="Debuchy R."/>
            <person name="Gladieux P."/>
            <person name="Hiltunen Thoren M."/>
            <person name="Johannesson H."/>
        </authorList>
    </citation>
    <scope>NUCLEOTIDE SEQUENCE</scope>
    <source>
        <strain evidence="2">FGSC 1904</strain>
    </source>
</reference>
<protein>
    <submittedName>
        <fullName evidence="2">Uncharacterized protein</fullName>
    </submittedName>
</protein>
<dbReference type="EMBL" id="JAUTDP010000006">
    <property type="protein sequence ID" value="KAK3398883.1"/>
    <property type="molecule type" value="Genomic_DNA"/>
</dbReference>
<reference evidence="2" key="2">
    <citation type="submission" date="2023-07" db="EMBL/GenBank/DDBJ databases">
        <authorList>
            <consortium name="Lawrence Berkeley National Laboratory"/>
            <person name="Haridas S."/>
            <person name="Hensen N."/>
            <person name="Bonometti L."/>
            <person name="Westerberg I."/>
            <person name="Brannstrom I.O."/>
            <person name="Guillou S."/>
            <person name="Cros-Aarteil S."/>
            <person name="Calhoun S."/>
            <person name="Kuo A."/>
            <person name="Mondo S."/>
            <person name="Pangilinan J."/>
            <person name="Riley R."/>
            <person name="LaButti K."/>
            <person name="Andreopoulos B."/>
            <person name="Lipzen A."/>
            <person name="Chen C."/>
            <person name="Yanf M."/>
            <person name="Daum C."/>
            <person name="Ng V."/>
            <person name="Clum A."/>
            <person name="Steindorff A."/>
            <person name="Ohm R."/>
            <person name="Martin F."/>
            <person name="Silar P."/>
            <person name="Natvig D."/>
            <person name="Lalanne C."/>
            <person name="Gautier V."/>
            <person name="Ament-velasquez S.L."/>
            <person name="Kruys A."/>
            <person name="Hutchinson M.I."/>
            <person name="Powell A.J."/>
            <person name="Barry K."/>
            <person name="Miller A.N."/>
            <person name="Grigoriev I.V."/>
            <person name="Debuchy R."/>
            <person name="Gladieux P."/>
            <person name="Thoren M.H."/>
            <person name="Johannesson H."/>
        </authorList>
    </citation>
    <scope>NUCLEOTIDE SEQUENCE</scope>
    <source>
        <strain evidence="2">FGSC 1904</strain>
    </source>
</reference>
<keyword evidence="3" id="KW-1185">Reference proteome</keyword>
<dbReference type="AlphaFoldDB" id="A0AAE0PF92"/>
<keyword evidence="1" id="KW-1133">Transmembrane helix</keyword>
<comment type="caution">
    <text evidence="2">The sequence shown here is derived from an EMBL/GenBank/DDBJ whole genome shotgun (WGS) entry which is preliminary data.</text>
</comment>
<feature type="transmembrane region" description="Helical" evidence="1">
    <location>
        <begin position="191"/>
        <end position="212"/>
    </location>
</feature>
<dbReference type="Proteomes" id="UP001281003">
    <property type="component" value="Unassembled WGS sequence"/>
</dbReference>
<accession>A0AAE0PF92</accession>
<keyword evidence="1" id="KW-0472">Membrane</keyword>
<name>A0AAE0PF92_SORBR</name>
<organism evidence="2 3">
    <name type="scientific">Sordaria brevicollis</name>
    <dbReference type="NCBI Taxonomy" id="83679"/>
    <lineage>
        <taxon>Eukaryota</taxon>
        <taxon>Fungi</taxon>
        <taxon>Dikarya</taxon>
        <taxon>Ascomycota</taxon>
        <taxon>Pezizomycotina</taxon>
        <taxon>Sordariomycetes</taxon>
        <taxon>Sordariomycetidae</taxon>
        <taxon>Sordariales</taxon>
        <taxon>Sordariaceae</taxon>
        <taxon>Sordaria</taxon>
    </lineage>
</organism>
<keyword evidence="1" id="KW-0812">Transmembrane</keyword>